<evidence type="ECO:0000313" key="3">
    <source>
        <dbReference type="EMBL" id="RJL23955.1"/>
    </source>
</evidence>
<accession>A0A3A4A5X1</accession>
<proteinExistence type="predicted"/>
<dbReference type="Proteomes" id="UP000265768">
    <property type="component" value="Unassembled WGS sequence"/>
</dbReference>
<dbReference type="EMBL" id="QZEY01000017">
    <property type="protein sequence ID" value="RJL23955.1"/>
    <property type="molecule type" value="Genomic_DNA"/>
</dbReference>
<gene>
    <name evidence="3" type="ORF">D5H75_31455</name>
</gene>
<evidence type="ECO:0000313" key="4">
    <source>
        <dbReference type="Proteomes" id="UP000265768"/>
    </source>
</evidence>
<organism evidence="3 4">
    <name type="scientific">Bailinhaonella thermotolerans</name>
    <dbReference type="NCBI Taxonomy" id="1070861"/>
    <lineage>
        <taxon>Bacteria</taxon>
        <taxon>Bacillati</taxon>
        <taxon>Actinomycetota</taxon>
        <taxon>Actinomycetes</taxon>
        <taxon>Streptosporangiales</taxon>
        <taxon>Streptosporangiaceae</taxon>
        <taxon>Bailinhaonella</taxon>
    </lineage>
</organism>
<comment type="caution">
    <text evidence="3">The sequence shown here is derived from an EMBL/GenBank/DDBJ whole genome shotgun (WGS) entry which is preliminary data.</text>
</comment>
<reference evidence="3 4" key="1">
    <citation type="submission" date="2018-09" db="EMBL/GenBank/DDBJ databases">
        <title>YIM 75507 draft genome.</title>
        <authorList>
            <person name="Tang S."/>
            <person name="Feng Y."/>
        </authorList>
    </citation>
    <scope>NUCLEOTIDE SEQUENCE [LARGE SCALE GENOMIC DNA]</scope>
    <source>
        <strain evidence="3 4">YIM 75507</strain>
    </source>
</reference>
<protein>
    <submittedName>
        <fullName evidence="3">Uncharacterized protein</fullName>
    </submittedName>
</protein>
<feature type="region of interest" description="Disordered" evidence="2">
    <location>
        <begin position="1"/>
        <end position="23"/>
    </location>
</feature>
<dbReference type="RefSeq" id="WP_119930210.1">
    <property type="nucleotide sequence ID" value="NZ_QZEY01000017.1"/>
</dbReference>
<feature type="coiled-coil region" evidence="1">
    <location>
        <begin position="44"/>
        <end position="78"/>
    </location>
</feature>
<evidence type="ECO:0000256" key="1">
    <source>
        <dbReference type="SAM" id="Coils"/>
    </source>
</evidence>
<keyword evidence="1" id="KW-0175">Coiled coil</keyword>
<sequence>MLHDHKVPAVHPAPGSGTTARPPRCVLLPDAQRRPAVACTPGEEKAARERLRTLELRIQALRADLARIRSLLSELEDRADAL</sequence>
<keyword evidence="4" id="KW-1185">Reference proteome</keyword>
<name>A0A3A4A5X1_9ACTN</name>
<evidence type="ECO:0000256" key="2">
    <source>
        <dbReference type="SAM" id="MobiDB-lite"/>
    </source>
</evidence>
<dbReference type="AlphaFoldDB" id="A0A3A4A5X1"/>